<evidence type="ECO:0000256" key="6">
    <source>
        <dbReference type="ARBA" id="ARBA00022837"/>
    </source>
</evidence>
<dbReference type="OMA" id="IRICGEG"/>
<accession>A0A251SGC1</accession>
<organism evidence="13 14">
    <name type="scientific">Helianthus annuus</name>
    <name type="common">Common sunflower</name>
    <dbReference type="NCBI Taxonomy" id="4232"/>
    <lineage>
        <taxon>Eukaryota</taxon>
        <taxon>Viridiplantae</taxon>
        <taxon>Streptophyta</taxon>
        <taxon>Embryophyta</taxon>
        <taxon>Tracheophyta</taxon>
        <taxon>Spermatophyta</taxon>
        <taxon>Magnoliopsida</taxon>
        <taxon>eudicotyledons</taxon>
        <taxon>Gunneridae</taxon>
        <taxon>Pentapetalae</taxon>
        <taxon>asterids</taxon>
        <taxon>campanulids</taxon>
        <taxon>Asterales</taxon>
        <taxon>Asteraceae</taxon>
        <taxon>Asteroideae</taxon>
        <taxon>Heliantheae alliance</taxon>
        <taxon>Heliantheae</taxon>
        <taxon>Helianthus</taxon>
    </lineage>
</organism>
<dbReference type="EMBL" id="MNCJ02000330">
    <property type="protein sequence ID" value="KAF5766197.1"/>
    <property type="molecule type" value="Genomic_DNA"/>
</dbReference>
<evidence type="ECO:0000256" key="4">
    <source>
        <dbReference type="ARBA" id="ARBA00022568"/>
    </source>
</evidence>
<feature type="transmembrane region" description="Helical" evidence="10">
    <location>
        <begin position="243"/>
        <end position="263"/>
    </location>
</feature>
<dbReference type="Pfam" id="PF04678">
    <property type="entry name" value="MCU"/>
    <property type="match status" value="1"/>
</dbReference>
<dbReference type="OrthoDB" id="278338at2759"/>
<proteinExistence type="inferred from homology"/>
<dbReference type="InParanoid" id="A0A251SGC1"/>
<dbReference type="Gramene" id="mRNA:HanXRQr2_Chr15g0712501">
    <property type="protein sequence ID" value="mRNA:HanXRQr2_Chr15g0712501"/>
    <property type="gene ID" value="HanXRQr2_Chr15g0712501"/>
</dbReference>
<dbReference type="AlphaFoldDB" id="A0A251SGC1"/>
<dbReference type="FunCoup" id="A0A251SGC1">
    <property type="interactions" value="723"/>
</dbReference>
<dbReference type="GO" id="GO:0015292">
    <property type="term" value="F:uniporter activity"/>
    <property type="evidence" value="ECO:0000318"/>
    <property type="project" value="GO_Central"/>
</dbReference>
<evidence type="ECO:0000256" key="7">
    <source>
        <dbReference type="ARBA" id="ARBA00022989"/>
    </source>
</evidence>
<keyword evidence="7 10" id="KW-1133">Transmembrane helix</keyword>
<keyword evidence="8" id="KW-0406">Ion transport</keyword>
<dbReference type="GO" id="GO:0036444">
    <property type="term" value="P:calcium import into the mitochondrion"/>
    <property type="evidence" value="ECO:0000318"/>
    <property type="project" value="GO_Central"/>
</dbReference>
<dbReference type="GO" id="GO:1990246">
    <property type="term" value="C:uniplex complex"/>
    <property type="evidence" value="ECO:0000318"/>
    <property type="project" value="GO_Central"/>
</dbReference>
<reference evidence="12 14" key="1">
    <citation type="journal article" date="2017" name="Nature">
        <title>The sunflower genome provides insights into oil metabolism, flowering and Asterid evolution.</title>
        <authorList>
            <person name="Badouin H."/>
            <person name="Gouzy J."/>
            <person name="Grassa C.J."/>
            <person name="Murat F."/>
            <person name="Staton S.E."/>
            <person name="Cottret L."/>
            <person name="Lelandais-Briere C."/>
            <person name="Owens G.L."/>
            <person name="Carrere S."/>
            <person name="Mayjonade B."/>
            <person name="Legrand L."/>
            <person name="Gill N."/>
            <person name="Kane N.C."/>
            <person name="Bowers J.E."/>
            <person name="Hubner S."/>
            <person name="Bellec A."/>
            <person name="Berard A."/>
            <person name="Berges H."/>
            <person name="Blanchet N."/>
            <person name="Boniface M.C."/>
            <person name="Brunel D."/>
            <person name="Catrice O."/>
            <person name="Chaidir N."/>
            <person name="Claudel C."/>
            <person name="Donnadieu C."/>
            <person name="Faraut T."/>
            <person name="Fievet G."/>
            <person name="Helmstetter N."/>
            <person name="King M."/>
            <person name="Knapp S.J."/>
            <person name="Lai Z."/>
            <person name="Le Paslier M.C."/>
            <person name="Lippi Y."/>
            <person name="Lorenzon L."/>
            <person name="Mandel J.R."/>
            <person name="Marage G."/>
            <person name="Marchand G."/>
            <person name="Marquand E."/>
            <person name="Bret-Mestries E."/>
            <person name="Morien E."/>
            <person name="Nambeesan S."/>
            <person name="Nguyen T."/>
            <person name="Pegot-Espagnet P."/>
            <person name="Pouilly N."/>
            <person name="Raftis F."/>
            <person name="Sallet E."/>
            <person name="Schiex T."/>
            <person name="Thomas J."/>
            <person name="Vandecasteele C."/>
            <person name="Vares D."/>
            <person name="Vear F."/>
            <person name="Vautrin S."/>
            <person name="Crespi M."/>
            <person name="Mangin B."/>
            <person name="Burke J.M."/>
            <person name="Salse J."/>
            <person name="Munos S."/>
            <person name="Vincourt P."/>
            <person name="Rieseberg L.H."/>
            <person name="Langlade N.B."/>
        </authorList>
    </citation>
    <scope>NUCLEOTIDE SEQUENCE [LARGE SCALE GENOMIC DNA]</scope>
    <source>
        <strain evidence="14">cv. SF193</strain>
        <tissue evidence="12">Leaves</tissue>
    </source>
</reference>
<dbReference type="STRING" id="4232.A0A251SGC1"/>
<evidence type="ECO:0000256" key="10">
    <source>
        <dbReference type="SAM" id="Phobius"/>
    </source>
</evidence>
<sequence>MAFKQNISQKLFNIFSNKFSNQTLKSCRISSSSSAVQSMIPQNLDAVAPDPRVNSIFRRPLYLSSTMTMPKILRPSGEKLLETLKEMDIARNQARLQTEGRLTTTDAEKILRASQMEALKLKLRINQKSHVAYDEFIQICVDECSNRDQGVDLARVLDNSGSVIVLGNIVFLKPEQVVKAINKLMAGDDLPTKELNEMEHWKSEIDDKAAKMVRRELWGGLGYLVLQTAAFMRLTFWELSWDVMEPICFYVTSLYFMIGYAYFIRTSREPSFESVFQSRFRAKQMKMMKMEGFDVKRYTELMKACRSHDKSWRMEGL</sequence>
<dbReference type="GO" id="GO:0051560">
    <property type="term" value="P:mitochondrial calcium ion homeostasis"/>
    <property type="evidence" value="ECO:0000318"/>
    <property type="project" value="GO_Central"/>
</dbReference>
<reference evidence="12" key="3">
    <citation type="submission" date="2020-06" db="EMBL/GenBank/DDBJ databases">
        <title>Helianthus annuus Genome sequencing and assembly Release 2.</title>
        <authorList>
            <person name="Gouzy J."/>
            <person name="Langlade N."/>
            <person name="Munos S."/>
        </authorList>
    </citation>
    <scope>NUCLEOTIDE SEQUENCE</scope>
    <source>
        <tissue evidence="12">Leaves</tissue>
    </source>
</reference>
<keyword evidence="6" id="KW-0106">Calcium</keyword>
<keyword evidence="5 10" id="KW-0812">Transmembrane</keyword>
<evidence type="ECO:0000256" key="8">
    <source>
        <dbReference type="ARBA" id="ARBA00023065"/>
    </source>
</evidence>
<evidence type="ECO:0000313" key="13">
    <source>
        <dbReference type="EMBL" id="OTF97877.1"/>
    </source>
</evidence>
<dbReference type="PANTHER" id="PTHR13462">
    <property type="entry name" value="CALCIUM UNIPORTER PROTEIN, MITOCHONDRIAL"/>
    <property type="match status" value="1"/>
</dbReference>
<feature type="domain" description="Calcium uniporter protein C-terminal" evidence="11">
    <location>
        <begin position="148"/>
        <end position="301"/>
    </location>
</feature>
<reference evidence="13" key="2">
    <citation type="submission" date="2017-02" db="EMBL/GenBank/DDBJ databases">
        <title>Sunflower complete genome.</title>
        <authorList>
            <person name="Langlade N."/>
            <person name="Munos S."/>
        </authorList>
    </citation>
    <scope>NUCLEOTIDE SEQUENCE [LARGE SCALE GENOMIC DNA]</scope>
    <source>
        <tissue evidence="13">Leaves</tissue>
    </source>
</reference>
<keyword evidence="4" id="KW-0109">Calcium transport</keyword>
<dbReference type="Proteomes" id="UP000215914">
    <property type="component" value="Chromosome 14"/>
</dbReference>
<dbReference type="EMBL" id="CM007903">
    <property type="protein sequence ID" value="OTF97877.1"/>
    <property type="molecule type" value="Genomic_DNA"/>
</dbReference>
<evidence type="ECO:0000256" key="2">
    <source>
        <dbReference type="ARBA" id="ARBA00005653"/>
    </source>
</evidence>
<gene>
    <name evidence="13" type="ORF">HannXRQ_Chr14g0439501</name>
    <name evidence="12" type="ORF">HanXRQr2_Chr15g0712501</name>
</gene>
<dbReference type="PANTHER" id="PTHR13462:SF53">
    <property type="entry name" value="CALCIUM UNIPORTER PROTEIN"/>
    <property type="match status" value="1"/>
</dbReference>
<keyword evidence="9 10" id="KW-0472">Membrane</keyword>
<evidence type="ECO:0000256" key="1">
    <source>
        <dbReference type="ARBA" id="ARBA00004141"/>
    </source>
</evidence>
<feature type="transmembrane region" description="Helical" evidence="10">
    <location>
        <begin position="217"/>
        <end position="237"/>
    </location>
</feature>
<evidence type="ECO:0000256" key="5">
    <source>
        <dbReference type="ARBA" id="ARBA00022692"/>
    </source>
</evidence>
<dbReference type="InterPro" id="IPR039055">
    <property type="entry name" value="MCU_fam"/>
</dbReference>
<evidence type="ECO:0000259" key="11">
    <source>
        <dbReference type="Pfam" id="PF04678"/>
    </source>
</evidence>
<evidence type="ECO:0000313" key="14">
    <source>
        <dbReference type="Proteomes" id="UP000215914"/>
    </source>
</evidence>
<keyword evidence="3" id="KW-0813">Transport</keyword>
<protein>
    <submittedName>
        <fullName evidence="12">Calcium uniporter protein</fullName>
    </submittedName>
    <submittedName>
        <fullName evidence="13">Putative coiled-coil domain containing protein</fullName>
    </submittedName>
</protein>
<keyword evidence="14" id="KW-1185">Reference proteome</keyword>
<evidence type="ECO:0000256" key="9">
    <source>
        <dbReference type="ARBA" id="ARBA00023136"/>
    </source>
</evidence>
<comment type="subcellular location">
    <subcellularLocation>
        <location evidence="1">Membrane</location>
        <topology evidence="1">Multi-pass membrane protein</topology>
    </subcellularLocation>
</comment>
<dbReference type="GO" id="GO:0005262">
    <property type="term" value="F:calcium channel activity"/>
    <property type="evidence" value="ECO:0000318"/>
    <property type="project" value="GO_Central"/>
</dbReference>
<name>A0A251SGC1_HELAN</name>
<evidence type="ECO:0000256" key="3">
    <source>
        <dbReference type="ARBA" id="ARBA00022448"/>
    </source>
</evidence>
<comment type="similarity">
    <text evidence="2">Belongs to the MCU (TC 1.A.77) family.</text>
</comment>
<evidence type="ECO:0000313" key="12">
    <source>
        <dbReference type="EMBL" id="KAF5766197.1"/>
    </source>
</evidence>
<dbReference type="InterPro" id="IPR006769">
    <property type="entry name" value="MCU_C"/>
</dbReference>